<evidence type="ECO:0000313" key="6">
    <source>
        <dbReference type="EMBL" id="QHT97981.1"/>
    </source>
</evidence>
<dbReference type="InterPro" id="IPR014016">
    <property type="entry name" value="UvrD-like_ATP-bd"/>
</dbReference>
<dbReference type="GO" id="GO:0005524">
    <property type="term" value="F:ATP binding"/>
    <property type="evidence" value="ECO:0007669"/>
    <property type="project" value="UniProtKB-KW"/>
</dbReference>
<evidence type="ECO:0000256" key="3">
    <source>
        <dbReference type="ARBA" id="ARBA00022806"/>
    </source>
</evidence>
<name>A0A6C0IXE6_9ZZZZ</name>
<dbReference type="Gene3D" id="3.40.50.300">
    <property type="entry name" value="P-loop containing nucleotide triphosphate hydrolases"/>
    <property type="match status" value="2"/>
</dbReference>
<keyword evidence="4" id="KW-0067">ATP-binding</keyword>
<evidence type="ECO:0000256" key="2">
    <source>
        <dbReference type="ARBA" id="ARBA00022801"/>
    </source>
</evidence>
<keyword evidence="3" id="KW-0347">Helicase</keyword>
<organism evidence="6">
    <name type="scientific">viral metagenome</name>
    <dbReference type="NCBI Taxonomy" id="1070528"/>
    <lineage>
        <taxon>unclassified sequences</taxon>
        <taxon>metagenomes</taxon>
        <taxon>organismal metagenomes</taxon>
    </lineage>
</organism>
<proteinExistence type="predicted"/>
<dbReference type="PANTHER" id="PTHR11070:SF2">
    <property type="entry name" value="ATP-DEPENDENT DNA HELICASE SRS2"/>
    <property type="match status" value="1"/>
</dbReference>
<evidence type="ECO:0000259" key="5">
    <source>
        <dbReference type="Pfam" id="PF00580"/>
    </source>
</evidence>
<dbReference type="GO" id="GO:0003677">
    <property type="term" value="F:DNA binding"/>
    <property type="evidence" value="ECO:0007669"/>
    <property type="project" value="InterPro"/>
</dbReference>
<keyword evidence="1" id="KW-0547">Nucleotide-binding</keyword>
<dbReference type="GO" id="GO:0043138">
    <property type="term" value="F:3'-5' DNA helicase activity"/>
    <property type="evidence" value="ECO:0007669"/>
    <property type="project" value="TreeGrafter"/>
</dbReference>
<dbReference type="InterPro" id="IPR027417">
    <property type="entry name" value="P-loop_NTPase"/>
</dbReference>
<reference evidence="6" key="1">
    <citation type="journal article" date="2020" name="Nature">
        <title>Giant virus diversity and host interactions through global metagenomics.</title>
        <authorList>
            <person name="Schulz F."/>
            <person name="Roux S."/>
            <person name="Paez-Espino D."/>
            <person name="Jungbluth S."/>
            <person name="Walsh D.A."/>
            <person name="Denef V.J."/>
            <person name="McMahon K.D."/>
            <person name="Konstantinidis K.T."/>
            <person name="Eloe-Fadrosh E.A."/>
            <person name="Kyrpides N.C."/>
            <person name="Woyke T."/>
        </authorList>
    </citation>
    <scope>NUCLEOTIDE SEQUENCE</scope>
    <source>
        <strain evidence="6">GVMAG-M-3300025626-8</strain>
    </source>
</reference>
<protein>
    <recommendedName>
        <fullName evidence="5">UvrD-like helicase ATP-binding domain-containing protein</fullName>
    </recommendedName>
</protein>
<dbReference type="GO" id="GO:0016787">
    <property type="term" value="F:hydrolase activity"/>
    <property type="evidence" value="ECO:0007669"/>
    <property type="project" value="UniProtKB-KW"/>
</dbReference>
<feature type="domain" description="UvrD-like helicase ATP-binding" evidence="5">
    <location>
        <begin position="5"/>
        <end position="98"/>
    </location>
</feature>
<dbReference type="PANTHER" id="PTHR11070">
    <property type="entry name" value="UVRD / RECB / PCRA DNA HELICASE FAMILY MEMBER"/>
    <property type="match status" value="1"/>
</dbReference>
<sequence>MLYDEDQMAYINCETKNNVVVGNPGSGKSTALKGRIEKLIFNDGCKISSQLVMTFYLTTKENLTIKLHDVFGDETRNQVRTVHSICYNMLSNNLKDVTTAIVRVLRIPADIFCRHFKGVSHVYIDEGQLLDSTAIDLVKKIRICCPWISVDLIGDPAQNCKTEVNDESEEFMIQYNGPRFELLNNYRSVPEIVNFCNEAHPFNIRKPMKSQRKGTGRVTLFCGSREDQFKHLFDILKSLPKHESKAILCACRHPHTQMKTHVCCQDVANILYKMNISFKIWYDENKSSSEFASVRKEESELVISTIQGTLGREFDHVIQFSYHHRLNKRTPTRRQHYHNTKLNNIARSRARFTFTMFCGADMHMFMTCDQALRLVYLTGKPKFIKNTLKKGVFTIEKKDDKQIIKLGSLNSIEPVILMQLQDLFSIKSTDKHNLWNIESRFFPDYDVLCTLYGKFAESCIYHFSSGSFPEKDALKTFIQRNTILLKNGESEEAQYIIKELNLIERRMSTTSCHVQELKKKALRLYKSNTTQNKKKRARFFSSVIDVIDLITEKAIGERISVHFENRNIWCDMNILNDIIKQETTPDVIFKISLFWWQYENQAAWRMGRDYSAHLQSLGAHINAWRAFASSLMLEYQTPVVLLNNKFCNKKIMGAVDSISDETLFEFKFSASGTSNIHRLQAVLYSYSLHQNTNVEYNTKVINLCTGEVESLTYNFVLSDDLFKTLFSNSPIAKIEEDAKDAVHAAVNTFDKFAIVQF</sequence>
<dbReference type="AlphaFoldDB" id="A0A6C0IXE6"/>
<evidence type="ECO:0000256" key="1">
    <source>
        <dbReference type="ARBA" id="ARBA00022741"/>
    </source>
</evidence>
<dbReference type="InterPro" id="IPR000212">
    <property type="entry name" value="DNA_helicase_UvrD/REP"/>
</dbReference>
<accession>A0A6C0IXE6</accession>
<dbReference type="Pfam" id="PF00580">
    <property type="entry name" value="UvrD-helicase"/>
    <property type="match status" value="1"/>
</dbReference>
<dbReference type="EMBL" id="MN740286">
    <property type="protein sequence ID" value="QHT97981.1"/>
    <property type="molecule type" value="Genomic_DNA"/>
</dbReference>
<dbReference type="SUPFAM" id="SSF52540">
    <property type="entry name" value="P-loop containing nucleoside triphosphate hydrolases"/>
    <property type="match status" value="1"/>
</dbReference>
<keyword evidence="2" id="KW-0378">Hydrolase</keyword>
<dbReference type="GO" id="GO:0000725">
    <property type="term" value="P:recombinational repair"/>
    <property type="evidence" value="ECO:0007669"/>
    <property type="project" value="TreeGrafter"/>
</dbReference>
<evidence type="ECO:0000256" key="4">
    <source>
        <dbReference type="ARBA" id="ARBA00022840"/>
    </source>
</evidence>